<protein>
    <recommendedName>
        <fullName evidence="2">Zinc knuckle CX2CX4HX4C domain-containing protein</fullName>
    </recommendedName>
</protein>
<dbReference type="EMBL" id="JACGWN010000010">
    <property type="protein sequence ID" value="KAL0427400.1"/>
    <property type="molecule type" value="Genomic_DNA"/>
</dbReference>
<dbReference type="PANTHER" id="PTHR33710">
    <property type="entry name" value="BNAC02G09200D PROTEIN"/>
    <property type="match status" value="1"/>
</dbReference>
<dbReference type="PANTHER" id="PTHR33710:SF62">
    <property type="entry name" value="DUF4283 DOMAIN PROTEIN"/>
    <property type="match status" value="1"/>
</dbReference>
<dbReference type="SUPFAM" id="SSF56219">
    <property type="entry name" value="DNase I-like"/>
    <property type="match status" value="1"/>
</dbReference>
<dbReference type="InterPro" id="IPR036691">
    <property type="entry name" value="Endo/exonu/phosph_ase_sf"/>
</dbReference>
<evidence type="ECO:0000313" key="3">
    <source>
        <dbReference type="EMBL" id="KAL0427400.1"/>
    </source>
</evidence>
<evidence type="ECO:0000256" key="1">
    <source>
        <dbReference type="SAM" id="MobiDB-lite"/>
    </source>
</evidence>
<name>A0AAW2VEN1_9LAMI</name>
<organism evidence="3">
    <name type="scientific">Sesamum latifolium</name>
    <dbReference type="NCBI Taxonomy" id="2727402"/>
    <lineage>
        <taxon>Eukaryota</taxon>
        <taxon>Viridiplantae</taxon>
        <taxon>Streptophyta</taxon>
        <taxon>Embryophyta</taxon>
        <taxon>Tracheophyta</taxon>
        <taxon>Spermatophyta</taxon>
        <taxon>Magnoliopsida</taxon>
        <taxon>eudicotyledons</taxon>
        <taxon>Gunneridae</taxon>
        <taxon>Pentapetalae</taxon>
        <taxon>asterids</taxon>
        <taxon>lamiids</taxon>
        <taxon>Lamiales</taxon>
        <taxon>Pedaliaceae</taxon>
        <taxon>Sesamum</taxon>
    </lineage>
</organism>
<feature type="domain" description="Zinc knuckle CX2CX4HX4C" evidence="2">
    <location>
        <begin position="60"/>
        <end position="106"/>
    </location>
</feature>
<sequence>MHVALDDCDFYIHVHDLPLSMMNLGMTTLIGNRLGSFRDLDSDNTGCSWGATMRIQVSLNVHQPLKRALKLRSPIGKELMIRFTYECLPNFYYLCGRLGHIDKYCEIRFEDGYRDVDVDTRTEPGGQLYLGRQTNQQQPESDEGGSVEEEVESTPLACFRGGNDRDTLMLGAEEPVDVRTRPVAQQKRTVVSKNGCGADIEGTVVEDEEGRTQTAVGEIAAQEVPTGLNLVNVPLQFTSQNMFSIRGSVGRGCRPVRGARGRPRKRNRGAPVLENDAAFVHNAKRRLNLVDNSSDSISAVSAGNYETLKLELSGVGPPLDRSEIEGAYQLHKPGLVFLSEIKCKARRSACIKELVNYNGIRVDSMEECKERWRFTGFYGYPEVCNRGLGWDILRRLAGQSTRPWIYARDFNEILEQHEKRGNIPQAQGQMKGFRHCLADCDFLDHGCKGDTSTWCNRRETPNTVWARLDRACGNQGWLDLFPQTTITHEPVACSDHSVIWIGLEDKEQLVNLGRKRRRFRFEAAWIAAPDCVDVINMRGSQSGQHRLTPR</sequence>
<gene>
    <name evidence="3" type="ORF">Slati_2914800</name>
</gene>
<dbReference type="Pfam" id="PF14392">
    <property type="entry name" value="zf-CCHC_4"/>
    <property type="match status" value="1"/>
</dbReference>
<dbReference type="InterPro" id="IPR025836">
    <property type="entry name" value="Zn_knuckle_CX2CX4HX4C"/>
</dbReference>
<feature type="region of interest" description="Disordered" evidence="1">
    <location>
        <begin position="120"/>
        <end position="152"/>
    </location>
</feature>
<accession>A0AAW2VEN1</accession>
<dbReference type="Gene3D" id="3.60.10.10">
    <property type="entry name" value="Endonuclease/exonuclease/phosphatase"/>
    <property type="match status" value="1"/>
</dbReference>
<dbReference type="AlphaFoldDB" id="A0AAW2VEN1"/>
<comment type="caution">
    <text evidence="3">The sequence shown here is derived from an EMBL/GenBank/DDBJ whole genome shotgun (WGS) entry which is preliminary data.</text>
</comment>
<reference evidence="3" key="2">
    <citation type="journal article" date="2024" name="Plant">
        <title>Genomic evolution and insights into agronomic trait innovations of Sesamum species.</title>
        <authorList>
            <person name="Miao H."/>
            <person name="Wang L."/>
            <person name="Qu L."/>
            <person name="Liu H."/>
            <person name="Sun Y."/>
            <person name="Le M."/>
            <person name="Wang Q."/>
            <person name="Wei S."/>
            <person name="Zheng Y."/>
            <person name="Lin W."/>
            <person name="Duan Y."/>
            <person name="Cao H."/>
            <person name="Xiong S."/>
            <person name="Wang X."/>
            <person name="Wei L."/>
            <person name="Li C."/>
            <person name="Ma Q."/>
            <person name="Ju M."/>
            <person name="Zhao R."/>
            <person name="Li G."/>
            <person name="Mu C."/>
            <person name="Tian Q."/>
            <person name="Mei H."/>
            <person name="Zhang T."/>
            <person name="Gao T."/>
            <person name="Zhang H."/>
        </authorList>
    </citation>
    <scope>NUCLEOTIDE SEQUENCE</scope>
    <source>
        <strain evidence="3">KEN1</strain>
    </source>
</reference>
<evidence type="ECO:0000259" key="2">
    <source>
        <dbReference type="Pfam" id="PF14392"/>
    </source>
</evidence>
<reference evidence="3" key="1">
    <citation type="submission" date="2020-06" db="EMBL/GenBank/DDBJ databases">
        <authorList>
            <person name="Li T."/>
            <person name="Hu X."/>
            <person name="Zhang T."/>
            <person name="Song X."/>
            <person name="Zhang H."/>
            <person name="Dai N."/>
            <person name="Sheng W."/>
            <person name="Hou X."/>
            <person name="Wei L."/>
        </authorList>
    </citation>
    <scope>NUCLEOTIDE SEQUENCE</scope>
    <source>
        <strain evidence="3">KEN1</strain>
        <tissue evidence="3">Leaf</tissue>
    </source>
</reference>
<feature type="compositionally biased region" description="Acidic residues" evidence="1">
    <location>
        <begin position="140"/>
        <end position="152"/>
    </location>
</feature>
<proteinExistence type="predicted"/>